<dbReference type="Proteomes" id="UP000317332">
    <property type="component" value="Unassembled WGS sequence"/>
</dbReference>
<evidence type="ECO:0000313" key="12">
    <source>
        <dbReference type="Proteomes" id="UP000317332"/>
    </source>
</evidence>
<keyword evidence="7" id="KW-0624">Polysaccharide degradation</keyword>
<dbReference type="EMBL" id="VHIQ01000004">
    <property type="protein sequence ID" value="TPV33282.1"/>
    <property type="molecule type" value="Genomic_DNA"/>
</dbReference>
<sequence length="389" mass="42790">MKTKKYNLKTKISSLLFLILNFALVAQQSISGSFSSNGNTRGYIGAIPDNLQTPLRLVIMFCGATENASQMQLRGYNNFLGNNSMIIYPEPFNATFGFDNSNGIDDFQMVEDLITNIASNYTINVNDICIGGFSNGGVFTYNLVCDFNSPSSTRAYRFKSFAVVSGAMEASNANITDCPIANELPAIVFHGTSDPVIPYNGGNVGFPLNIQTGATETTVNFWANTINNCTSTPMVTSLPNTNTTDGSSVELLNYDCATSEETLLYRIIGGQHAWPSGNANFDIAQNRNLDINASEVISQFFEDPTTLSNNDFNNLENEILIYPNPVKDFIVVKSTYNLDKIELFNLKGKVIMSYDQPLTSISLESLESGIYLLKIHAENRKIIKKIAKQ</sequence>
<keyword evidence="2" id="KW-0964">Secreted</keyword>
<evidence type="ECO:0000256" key="2">
    <source>
        <dbReference type="ARBA" id="ARBA00022525"/>
    </source>
</evidence>
<keyword evidence="12" id="KW-1185">Reference proteome</keyword>
<dbReference type="InterPro" id="IPR029058">
    <property type="entry name" value="AB_hydrolase_fold"/>
</dbReference>
<keyword evidence="4 8" id="KW-0732">Signal</keyword>
<dbReference type="GO" id="GO:0005576">
    <property type="term" value="C:extracellular region"/>
    <property type="evidence" value="ECO:0007669"/>
    <property type="project" value="UniProtKB-SubCell"/>
</dbReference>
<feature type="domain" description="Phospholipase/carboxylesterase/thioesterase" evidence="9">
    <location>
        <begin position="106"/>
        <end position="202"/>
    </location>
</feature>
<reference evidence="11 12" key="1">
    <citation type="submission" date="2019-06" db="EMBL/GenBank/DDBJ databases">
        <title>Flavobacteriaceae Paucihalobacterium erythroidium CWB-1, complete genome.</title>
        <authorList>
            <person name="Wu S."/>
        </authorList>
    </citation>
    <scope>NUCLEOTIDE SEQUENCE [LARGE SCALE GENOMIC DNA]</scope>
    <source>
        <strain evidence="11 12">CWB-1</strain>
    </source>
</reference>
<feature type="chain" id="PRO_5021236705" evidence="8">
    <location>
        <begin position="29"/>
        <end position="389"/>
    </location>
</feature>
<dbReference type="GO" id="GO:0045493">
    <property type="term" value="P:xylan catabolic process"/>
    <property type="evidence" value="ECO:0007669"/>
    <property type="project" value="UniProtKB-KW"/>
</dbReference>
<dbReference type="InterPro" id="IPR043595">
    <property type="entry name" value="FaeB/C/D"/>
</dbReference>
<dbReference type="PANTHER" id="PTHR38050:SF2">
    <property type="entry name" value="FERULOYL ESTERASE C-RELATED"/>
    <property type="match status" value="1"/>
</dbReference>
<evidence type="ECO:0000256" key="5">
    <source>
        <dbReference type="ARBA" id="ARBA00022801"/>
    </source>
</evidence>
<evidence type="ECO:0000256" key="4">
    <source>
        <dbReference type="ARBA" id="ARBA00022729"/>
    </source>
</evidence>
<protein>
    <submittedName>
        <fullName evidence="11">T9SS type A sorting domain-containing protein</fullName>
    </submittedName>
</protein>
<dbReference type="InterPro" id="IPR003140">
    <property type="entry name" value="PLipase/COase/thioEstase"/>
</dbReference>
<dbReference type="SUPFAM" id="SSF53474">
    <property type="entry name" value="alpha/beta-Hydrolases"/>
    <property type="match status" value="1"/>
</dbReference>
<evidence type="ECO:0000313" key="11">
    <source>
        <dbReference type="EMBL" id="TPV33282.1"/>
    </source>
</evidence>
<keyword evidence="5" id="KW-0378">Hydrolase</keyword>
<dbReference type="InterPro" id="IPR026444">
    <property type="entry name" value="Secre_tail"/>
</dbReference>
<evidence type="ECO:0000256" key="7">
    <source>
        <dbReference type="ARBA" id="ARBA00023326"/>
    </source>
</evidence>
<gene>
    <name evidence="11" type="ORF">FJ651_09310</name>
</gene>
<accession>A0A506PJM2</accession>
<name>A0A506PJM2_9FLAO</name>
<organism evidence="11 12">
    <name type="scientific">Paucihalobacter ruber</name>
    <dbReference type="NCBI Taxonomy" id="2567861"/>
    <lineage>
        <taxon>Bacteria</taxon>
        <taxon>Pseudomonadati</taxon>
        <taxon>Bacteroidota</taxon>
        <taxon>Flavobacteriia</taxon>
        <taxon>Flavobacteriales</taxon>
        <taxon>Flavobacteriaceae</taxon>
        <taxon>Paucihalobacter</taxon>
    </lineage>
</organism>
<evidence type="ECO:0000259" key="10">
    <source>
        <dbReference type="Pfam" id="PF18962"/>
    </source>
</evidence>
<dbReference type="NCBIfam" id="TIGR04183">
    <property type="entry name" value="Por_Secre_tail"/>
    <property type="match status" value="1"/>
</dbReference>
<dbReference type="Gene3D" id="3.40.50.1820">
    <property type="entry name" value="alpha/beta hydrolase"/>
    <property type="match status" value="1"/>
</dbReference>
<feature type="domain" description="Secretion system C-terminal sorting" evidence="10">
    <location>
        <begin position="321"/>
        <end position="386"/>
    </location>
</feature>
<comment type="caution">
    <text evidence="11">The sequence shown here is derived from an EMBL/GenBank/DDBJ whole genome shotgun (WGS) entry which is preliminary data.</text>
</comment>
<proteinExistence type="predicted"/>
<dbReference type="Pfam" id="PF02230">
    <property type="entry name" value="Abhydrolase_2"/>
    <property type="match status" value="1"/>
</dbReference>
<evidence type="ECO:0000259" key="9">
    <source>
        <dbReference type="Pfam" id="PF02230"/>
    </source>
</evidence>
<evidence type="ECO:0000256" key="6">
    <source>
        <dbReference type="ARBA" id="ARBA00023277"/>
    </source>
</evidence>
<evidence type="ECO:0000256" key="1">
    <source>
        <dbReference type="ARBA" id="ARBA00004613"/>
    </source>
</evidence>
<dbReference type="Pfam" id="PF18962">
    <property type="entry name" value="Por_Secre_tail"/>
    <property type="match status" value="1"/>
</dbReference>
<keyword evidence="3" id="KW-0858">Xylan degradation</keyword>
<evidence type="ECO:0000256" key="3">
    <source>
        <dbReference type="ARBA" id="ARBA00022651"/>
    </source>
</evidence>
<dbReference type="PANTHER" id="PTHR38050">
    <property type="match status" value="1"/>
</dbReference>
<dbReference type="AlphaFoldDB" id="A0A506PJM2"/>
<feature type="signal peptide" evidence="8">
    <location>
        <begin position="1"/>
        <end position="28"/>
    </location>
</feature>
<dbReference type="RefSeq" id="WP_140990244.1">
    <property type="nucleotide sequence ID" value="NZ_VHIQ01000004.1"/>
</dbReference>
<keyword evidence="6" id="KW-0119">Carbohydrate metabolism</keyword>
<dbReference type="OrthoDB" id="657352at2"/>
<comment type="subcellular location">
    <subcellularLocation>
        <location evidence="1">Secreted</location>
    </subcellularLocation>
</comment>
<dbReference type="GO" id="GO:0030600">
    <property type="term" value="F:feruloyl esterase activity"/>
    <property type="evidence" value="ECO:0007669"/>
    <property type="project" value="InterPro"/>
</dbReference>
<evidence type="ECO:0000256" key="8">
    <source>
        <dbReference type="SAM" id="SignalP"/>
    </source>
</evidence>